<dbReference type="Proteomes" id="UP000077857">
    <property type="component" value="Unassembled WGS sequence"/>
</dbReference>
<evidence type="ECO:0000313" key="2">
    <source>
        <dbReference type="EMBL" id="OAI16602.1"/>
    </source>
</evidence>
<evidence type="ECO:0000313" key="3">
    <source>
        <dbReference type="Proteomes" id="UP000077857"/>
    </source>
</evidence>
<proteinExistence type="predicted"/>
<gene>
    <name evidence="2" type="ORF">A1507_11710</name>
</gene>
<protein>
    <submittedName>
        <fullName evidence="2">Uncharacterized protein</fullName>
    </submittedName>
</protein>
<sequence>MQKNSVADVLRALATGDKARSETARLRDVFDEVETALSAGVSRAAVLDALHDQGFTMTLRSFESALYRIRKQREKTGQRPTPSNQPEPAAVKPEETNTDLDDLAGLDTKQRREKVADKFIKSENTNPLLKNLLKETKK</sequence>
<dbReference type="AlphaFoldDB" id="A0A177NFJ4"/>
<dbReference type="RefSeq" id="WP_064040394.1">
    <property type="nucleotide sequence ID" value="NZ_LUUJ01000074.1"/>
</dbReference>
<dbReference type="OrthoDB" id="9106144at2"/>
<accession>A0A177NFJ4</accession>
<feature type="region of interest" description="Disordered" evidence="1">
    <location>
        <begin position="70"/>
        <end position="108"/>
    </location>
</feature>
<reference evidence="2 3" key="1">
    <citation type="submission" date="2016-03" db="EMBL/GenBank/DDBJ databases">
        <authorList>
            <person name="Ploux O."/>
        </authorList>
    </citation>
    <scope>NUCLEOTIDE SEQUENCE [LARGE SCALE GENOMIC DNA]</scope>
    <source>
        <strain evidence="2 3">R-45378</strain>
    </source>
</reference>
<dbReference type="EMBL" id="LUUJ01000074">
    <property type="protein sequence ID" value="OAI16602.1"/>
    <property type="molecule type" value="Genomic_DNA"/>
</dbReference>
<evidence type="ECO:0000256" key="1">
    <source>
        <dbReference type="SAM" id="MobiDB-lite"/>
    </source>
</evidence>
<comment type="caution">
    <text evidence="2">The sequence shown here is derived from an EMBL/GenBank/DDBJ whole genome shotgun (WGS) entry which is preliminary data.</text>
</comment>
<organism evidence="2 3">
    <name type="scientific">Methylomonas koyamae</name>
    <dbReference type="NCBI Taxonomy" id="702114"/>
    <lineage>
        <taxon>Bacteria</taxon>
        <taxon>Pseudomonadati</taxon>
        <taxon>Pseudomonadota</taxon>
        <taxon>Gammaproteobacteria</taxon>
        <taxon>Methylococcales</taxon>
        <taxon>Methylococcaceae</taxon>
        <taxon>Methylomonas</taxon>
    </lineage>
</organism>
<name>A0A177NFJ4_9GAMM</name>